<sequence>APLWQYRPNEYGGRKNPHRLFADLSQCSPGANDEKKRLYNDCTVIYTTGSELGFDYLRNNLVTNIEAKKKQDYYYAIADEIDSLFIDECTNPLIISQRVQGENVINPAEYQLATKLANSLVEKKDYKAKHFYHKGIEYIVDREEEKLVLIDALTGRLVPNRVYGS</sequence>
<dbReference type="Proteomes" id="UP000789920">
    <property type="component" value="Unassembled WGS sequence"/>
</dbReference>
<reference evidence="1" key="1">
    <citation type="submission" date="2021-06" db="EMBL/GenBank/DDBJ databases">
        <authorList>
            <person name="Kallberg Y."/>
            <person name="Tangrot J."/>
            <person name="Rosling A."/>
        </authorList>
    </citation>
    <scope>NUCLEOTIDE SEQUENCE</scope>
    <source>
        <strain evidence="1">MA461A</strain>
    </source>
</reference>
<proteinExistence type="predicted"/>
<dbReference type="EMBL" id="CAJVQC010116490">
    <property type="protein sequence ID" value="CAG8837057.1"/>
    <property type="molecule type" value="Genomic_DNA"/>
</dbReference>
<organism evidence="1 2">
    <name type="scientific">Racocetra persica</name>
    <dbReference type="NCBI Taxonomy" id="160502"/>
    <lineage>
        <taxon>Eukaryota</taxon>
        <taxon>Fungi</taxon>
        <taxon>Fungi incertae sedis</taxon>
        <taxon>Mucoromycota</taxon>
        <taxon>Glomeromycotina</taxon>
        <taxon>Glomeromycetes</taxon>
        <taxon>Diversisporales</taxon>
        <taxon>Gigasporaceae</taxon>
        <taxon>Racocetra</taxon>
    </lineage>
</organism>
<accession>A0ACA9SEA4</accession>
<name>A0ACA9SEA4_9GLOM</name>
<feature type="non-terminal residue" evidence="1">
    <location>
        <position position="1"/>
    </location>
</feature>
<evidence type="ECO:0000313" key="2">
    <source>
        <dbReference type="Proteomes" id="UP000789920"/>
    </source>
</evidence>
<gene>
    <name evidence="1" type="ORF">RPERSI_LOCUS30153</name>
</gene>
<protein>
    <submittedName>
        <fullName evidence="1">12244_t:CDS:1</fullName>
    </submittedName>
</protein>
<comment type="caution">
    <text evidence="1">The sequence shown here is derived from an EMBL/GenBank/DDBJ whole genome shotgun (WGS) entry which is preliminary data.</text>
</comment>
<evidence type="ECO:0000313" key="1">
    <source>
        <dbReference type="EMBL" id="CAG8837057.1"/>
    </source>
</evidence>
<feature type="non-terminal residue" evidence="1">
    <location>
        <position position="165"/>
    </location>
</feature>
<keyword evidence="2" id="KW-1185">Reference proteome</keyword>